<feature type="transmembrane region" description="Helical" evidence="1">
    <location>
        <begin position="6"/>
        <end position="24"/>
    </location>
</feature>
<keyword evidence="1" id="KW-0472">Membrane</keyword>
<keyword evidence="1" id="KW-0812">Transmembrane</keyword>
<comment type="caution">
    <text evidence="2">The sequence shown here is derived from an EMBL/GenBank/DDBJ whole genome shotgun (WGS) entry which is preliminary data.</text>
</comment>
<feature type="transmembrane region" description="Helical" evidence="1">
    <location>
        <begin position="122"/>
        <end position="145"/>
    </location>
</feature>
<dbReference type="OrthoDB" id="5431035at2"/>
<protein>
    <recommendedName>
        <fullName evidence="4">ECF transporter S component</fullName>
    </recommendedName>
</protein>
<dbReference type="RefSeq" id="WP_059350961.1">
    <property type="nucleotide sequence ID" value="NZ_LDYG01000028.1"/>
</dbReference>
<dbReference type="Pfam" id="PF12822">
    <property type="entry name" value="ECF_trnsprt"/>
    <property type="match status" value="1"/>
</dbReference>
<accession>A0A147K877</accession>
<dbReference type="Proteomes" id="UP000074108">
    <property type="component" value="Unassembled WGS sequence"/>
</dbReference>
<feature type="transmembrane region" description="Helical" evidence="1">
    <location>
        <begin position="36"/>
        <end position="60"/>
    </location>
</feature>
<evidence type="ECO:0000313" key="3">
    <source>
        <dbReference type="Proteomes" id="UP000074108"/>
    </source>
</evidence>
<feature type="transmembrane region" description="Helical" evidence="1">
    <location>
        <begin position="97"/>
        <end position="116"/>
    </location>
</feature>
<organism evidence="2 3">
    <name type="scientific">Bacillus coahuilensis p1.1.43</name>
    <dbReference type="NCBI Taxonomy" id="1150625"/>
    <lineage>
        <taxon>Bacteria</taxon>
        <taxon>Bacillati</taxon>
        <taxon>Bacillota</taxon>
        <taxon>Bacilli</taxon>
        <taxon>Bacillales</taxon>
        <taxon>Bacillaceae</taxon>
        <taxon>Bacillus</taxon>
    </lineage>
</organism>
<dbReference type="EMBL" id="LDYG01000028">
    <property type="protein sequence ID" value="KUP06400.1"/>
    <property type="molecule type" value="Genomic_DNA"/>
</dbReference>
<evidence type="ECO:0000313" key="2">
    <source>
        <dbReference type="EMBL" id="KUP06400.1"/>
    </source>
</evidence>
<dbReference type="STRING" id="1150625.Q75_07605"/>
<sequence length="161" mass="17631">MKTSRVNLIAAFIALSVIGGFIKIPSPISSIALDSVAPLIAASMFGGMIGGFIGSIGHLLSSLSGGFPLGPFHFIIMIEMFCILFIYALFYKTNKWVAFLFFIGANTFLAPLPFFFFMGPSFYFSLLPSLGIATVVNIILVIILLPKIQWIYSHRFSGTFQ</sequence>
<reference evidence="2 3" key="1">
    <citation type="journal article" date="2016" name="Front. Microbiol.">
        <title>Microevolution Analysis of Bacillus coahuilensis Unveils Differences in Phosphorus Acquisition Strategies and Their Regulation.</title>
        <authorList>
            <person name="Gomez-Lunar Z."/>
            <person name="Hernandez-Gonzalez I."/>
            <person name="Rodriguez-Torres M.D."/>
            <person name="Souza V."/>
            <person name="Olmedo-Alvarez G."/>
        </authorList>
    </citation>
    <scope>NUCLEOTIDE SEQUENCE [LARGE SCALE GENOMIC DNA]</scope>
    <source>
        <strain evidence="3">p1.1.43</strain>
    </source>
</reference>
<dbReference type="GO" id="GO:0022857">
    <property type="term" value="F:transmembrane transporter activity"/>
    <property type="evidence" value="ECO:0007669"/>
    <property type="project" value="InterPro"/>
</dbReference>
<dbReference type="Gene3D" id="1.10.1760.20">
    <property type="match status" value="1"/>
</dbReference>
<dbReference type="InterPro" id="IPR024529">
    <property type="entry name" value="ECF_trnsprt_substrate-spec"/>
</dbReference>
<feature type="transmembrane region" description="Helical" evidence="1">
    <location>
        <begin position="72"/>
        <end position="90"/>
    </location>
</feature>
<gene>
    <name evidence="2" type="ORF">Q75_07605</name>
</gene>
<keyword evidence="3" id="KW-1185">Reference proteome</keyword>
<dbReference type="PATRIC" id="fig|1150625.3.peg.1603"/>
<proteinExistence type="predicted"/>
<keyword evidence="1" id="KW-1133">Transmembrane helix</keyword>
<evidence type="ECO:0008006" key="4">
    <source>
        <dbReference type="Google" id="ProtNLM"/>
    </source>
</evidence>
<evidence type="ECO:0000256" key="1">
    <source>
        <dbReference type="SAM" id="Phobius"/>
    </source>
</evidence>
<name>A0A147K877_9BACI</name>
<dbReference type="AlphaFoldDB" id="A0A147K877"/>